<dbReference type="InterPro" id="IPR017853">
    <property type="entry name" value="GH"/>
</dbReference>
<dbReference type="Gene3D" id="2.60.40.1760">
    <property type="entry name" value="glycosyl hydrolase (family 31)"/>
    <property type="match status" value="1"/>
</dbReference>
<feature type="domain" description="Glycoside hydrolase family 31 TIM barrel" evidence="3">
    <location>
        <begin position="302"/>
        <end position="658"/>
    </location>
</feature>
<dbReference type="EMBL" id="DXEV01000142">
    <property type="protein sequence ID" value="HIX57225.1"/>
    <property type="molecule type" value="Genomic_DNA"/>
</dbReference>
<dbReference type="SUPFAM" id="SSF74650">
    <property type="entry name" value="Galactose mutarotase-like"/>
    <property type="match status" value="1"/>
</dbReference>
<feature type="domain" description="Glycoside hydrolase family 31 N-terminal" evidence="4">
    <location>
        <begin position="52"/>
        <end position="255"/>
    </location>
</feature>
<dbReference type="InterPro" id="IPR048395">
    <property type="entry name" value="Glyco_hydro_31_C"/>
</dbReference>
<dbReference type="Gene3D" id="2.60.40.1180">
    <property type="entry name" value="Golgi alpha-mannosidase II"/>
    <property type="match status" value="2"/>
</dbReference>
<dbReference type="InterPro" id="IPR011013">
    <property type="entry name" value="Gal_mutarotase_sf_dom"/>
</dbReference>
<dbReference type="PANTHER" id="PTHR22762:SF165">
    <property type="entry name" value="PUTATIVE (AFU_ORTHOLOGUE AFUA_1G06560)-RELATED"/>
    <property type="match status" value="1"/>
</dbReference>
<gene>
    <name evidence="7" type="ORF">H9850_07120</name>
</gene>
<dbReference type="InterPro" id="IPR025887">
    <property type="entry name" value="Glyco_hydro_31_N_dom"/>
</dbReference>
<dbReference type="Gene3D" id="3.20.20.80">
    <property type="entry name" value="Glycosidases"/>
    <property type="match status" value="1"/>
</dbReference>
<dbReference type="GO" id="GO:0030246">
    <property type="term" value="F:carbohydrate binding"/>
    <property type="evidence" value="ECO:0007669"/>
    <property type="project" value="InterPro"/>
</dbReference>
<evidence type="ECO:0000259" key="6">
    <source>
        <dbReference type="Pfam" id="PF21365"/>
    </source>
</evidence>
<evidence type="ECO:0000256" key="1">
    <source>
        <dbReference type="ARBA" id="ARBA00007806"/>
    </source>
</evidence>
<reference evidence="7" key="1">
    <citation type="journal article" date="2021" name="PeerJ">
        <title>Extensive microbial diversity within the chicken gut microbiome revealed by metagenomics and culture.</title>
        <authorList>
            <person name="Gilroy R."/>
            <person name="Ravi A."/>
            <person name="Getino M."/>
            <person name="Pursley I."/>
            <person name="Horton D.L."/>
            <person name="Alikhan N.F."/>
            <person name="Baker D."/>
            <person name="Gharbi K."/>
            <person name="Hall N."/>
            <person name="Watson M."/>
            <person name="Adriaenssens E.M."/>
            <person name="Foster-Nyarko E."/>
            <person name="Jarju S."/>
            <person name="Secka A."/>
            <person name="Antonio M."/>
            <person name="Oren A."/>
            <person name="Chaudhuri R.R."/>
            <person name="La Ragione R."/>
            <person name="Hildebrand F."/>
            <person name="Pallen M.J."/>
        </authorList>
    </citation>
    <scope>NUCLEOTIDE SEQUENCE</scope>
    <source>
        <strain evidence="7">USASDec5-558</strain>
    </source>
</reference>
<feature type="domain" description="Glycosyl hydrolase family 31 C-terminal" evidence="6">
    <location>
        <begin position="666"/>
        <end position="755"/>
    </location>
</feature>
<dbReference type="Pfam" id="PF21365">
    <property type="entry name" value="Glyco_hydro_31_3rd"/>
    <property type="match status" value="1"/>
</dbReference>
<dbReference type="CDD" id="cd06599">
    <property type="entry name" value="GH31_glycosidase_Aec37"/>
    <property type="match status" value="1"/>
</dbReference>
<dbReference type="Pfam" id="PF01055">
    <property type="entry name" value="Glyco_hydro_31_2nd"/>
    <property type="match status" value="1"/>
</dbReference>
<dbReference type="InterPro" id="IPR000322">
    <property type="entry name" value="Glyco_hydro_31_TIM"/>
</dbReference>
<dbReference type="SUPFAM" id="SSF51445">
    <property type="entry name" value="(Trans)glycosidases"/>
    <property type="match status" value="1"/>
</dbReference>
<dbReference type="PANTHER" id="PTHR22762">
    <property type="entry name" value="ALPHA-GLUCOSIDASE"/>
    <property type="match status" value="1"/>
</dbReference>
<protein>
    <submittedName>
        <fullName evidence="7">DUF5110 domain-containing protein</fullName>
    </submittedName>
</protein>
<sequence>MALKPWGVELPHVLAHSVGKDLFVFVRDVEQVRVYQQNGESGFLVLAPQARVKVQFVTTDIVRIRVHFEAAGVQREQMSLDQLWCQDMPERSYALVQTAWQDELDELLAAERTRLPAYEAQIEVDDEKHTCLGTDTLQLVLHKHPLSFSLVDKATGCEVYADLPERAYDRDHLGRLTHYNRIDPRNDHFFGFGETTGHVDKKGRHMHLCPRDAIGHDPEFCESMYKHIPFYVRVNAQQGHYVGLLYNNSHDAIFDMGNERSGYWEPYSFYQVDGGDIDFFLINGPQLKDVIRRFTDLTGKSAMPTLQSLGFTASTMYYAELDRDCDREIYKVLTKMRDSGIPVDNFWLASGYSAGEKDKLRYTFNWNHIRFPHPEEFFATLNAQGINVIPNLKPGVLMGHPYKQYYLDRGALVKVPQAKVNPVPAEDKVAANEASTDPAVTNPQQYYVGRWWGGPGYFVDFTNPQGREAWSHLLQENILKMGTKTVWNDNCEFDGVEDREAVVSAEGKGGTMDEYKAIQSNMMAYTARKAIAAVYPNERPYIINRAGYTGIQRYAQVWGGDNLTDWRTLKFNVGTILGMGISGVANMGCDIGGFAGEAPEAELLLRWVQNGVFQPRFTMNSANNDNTVTQPFMYPEYQEEIKAAYALRYHYMVYLYSLMRVAHLEGLSVWRPLFMEFPHDVRCLEDQSLSFMFGPSLLVATVLEKGQTERPIYLPAGHKWYDLNDNFKVYEGGQTILYPVIAASIPMFLRDNAIVVASDDLKRLVFDKVKTLQLLVAATATVDAQENLEFDYYEDDGHSKDFEHGVYANTHIKVLPGEHMEIRFNKTGSLEHSYEQLRVQVVSKTKGALFVSCDGQELTRYLVADDFHETESGWYYNMSSRVIEIKCRKPAKDDFTMVVSTKHFDLIGMENNG</sequence>
<keyword evidence="2" id="KW-0326">Glycosidase</keyword>
<dbReference type="Proteomes" id="UP000886829">
    <property type="component" value="Unassembled WGS sequence"/>
</dbReference>
<dbReference type="InterPro" id="IPR013780">
    <property type="entry name" value="Glyco_hydro_b"/>
</dbReference>
<keyword evidence="2" id="KW-0378">Hydrolase</keyword>
<dbReference type="AlphaFoldDB" id="A0A9D1WDX2"/>
<accession>A0A9D1WDX2</accession>
<dbReference type="SUPFAM" id="SSF51011">
    <property type="entry name" value="Glycosyl hydrolase domain"/>
    <property type="match status" value="1"/>
</dbReference>
<evidence type="ECO:0000313" key="7">
    <source>
        <dbReference type="EMBL" id="HIX57225.1"/>
    </source>
</evidence>
<feature type="domain" description="DUF5110" evidence="5">
    <location>
        <begin position="772"/>
        <end position="842"/>
    </location>
</feature>
<evidence type="ECO:0000259" key="5">
    <source>
        <dbReference type="Pfam" id="PF17137"/>
    </source>
</evidence>
<organism evidence="7 8">
    <name type="scientific">Candidatus Anaerobiospirillum pullistercoris</name>
    <dbReference type="NCBI Taxonomy" id="2838452"/>
    <lineage>
        <taxon>Bacteria</taxon>
        <taxon>Pseudomonadati</taxon>
        <taxon>Pseudomonadota</taxon>
        <taxon>Gammaproteobacteria</taxon>
        <taxon>Aeromonadales</taxon>
        <taxon>Succinivibrionaceae</taxon>
        <taxon>Anaerobiospirillum</taxon>
    </lineage>
</organism>
<name>A0A9D1WDX2_9GAMM</name>
<dbReference type="GO" id="GO:0004553">
    <property type="term" value="F:hydrolase activity, hydrolyzing O-glycosyl compounds"/>
    <property type="evidence" value="ECO:0007669"/>
    <property type="project" value="InterPro"/>
</dbReference>
<dbReference type="CDD" id="cd14752">
    <property type="entry name" value="GH31_N"/>
    <property type="match status" value="1"/>
</dbReference>
<evidence type="ECO:0000313" key="8">
    <source>
        <dbReference type="Proteomes" id="UP000886829"/>
    </source>
</evidence>
<dbReference type="InterPro" id="IPR033403">
    <property type="entry name" value="DUF5110"/>
</dbReference>
<evidence type="ECO:0000256" key="2">
    <source>
        <dbReference type="RuleBase" id="RU361185"/>
    </source>
</evidence>
<dbReference type="Pfam" id="PF13802">
    <property type="entry name" value="Gal_mutarotas_2"/>
    <property type="match status" value="1"/>
</dbReference>
<evidence type="ECO:0000259" key="4">
    <source>
        <dbReference type="Pfam" id="PF13802"/>
    </source>
</evidence>
<comment type="similarity">
    <text evidence="1 2">Belongs to the glycosyl hydrolase 31 family.</text>
</comment>
<reference evidence="7" key="2">
    <citation type="submission" date="2021-04" db="EMBL/GenBank/DDBJ databases">
        <authorList>
            <person name="Gilroy R."/>
        </authorList>
    </citation>
    <scope>NUCLEOTIDE SEQUENCE</scope>
    <source>
        <strain evidence="7">USASDec5-558</strain>
    </source>
</reference>
<proteinExistence type="inferred from homology"/>
<dbReference type="Pfam" id="PF17137">
    <property type="entry name" value="DUF5110"/>
    <property type="match status" value="1"/>
</dbReference>
<comment type="caution">
    <text evidence="7">The sequence shown here is derived from an EMBL/GenBank/DDBJ whole genome shotgun (WGS) entry which is preliminary data.</text>
</comment>
<dbReference type="GO" id="GO:0005975">
    <property type="term" value="P:carbohydrate metabolic process"/>
    <property type="evidence" value="ECO:0007669"/>
    <property type="project" value="InterPro"/>
</dbReference>
<evidence type="ECO:0000259" key="3">
    <source>
        <dbReference type="Pfam" id="PF01055"/>
    </source>
</evidence>